<keyword evidence="4 9" id="KW-0418">Kinase</keyword>
<sequence>MSVIVTRSCDIIRHDANHEAIVDIKRKKVPRLGPFLLLKTLGVGEFGKVKMGKHIETDQKVAVKLVRKDHIDSSSQLEKIRMEIEILRTLNHPYIVKLLTVNETDACIGIVLEYAEGGELFEYIYRQKYLQEAEARRLFAQLISSIYYMHEKNIVHRDLKLENILLDAQGNLIVTDFGFANQFSPITGDLMSTSCGSPCYAAPELVMTGNLYSGKATDIWSSGVILYAMLCGYLPFDDDIKNPNDNVGRLYRYIMVNKPKYPHRLSDDAKDIIGKMLVPDPSKRSKIEEIMAHPWLYEYADLFSKSIEELEMEAQLVKQMLLRHTLSPEPSCGNSEYCSSCCESRVSNISSSSSSLASSSYSYKAKNEIDIGTIQEPTEKVNIEDPIKDDLQEEEQLSQQQKDQVIDNSDDDLVISQTSSKKEHEPIEIVEEYQIKQEDEIEDEIIPIAPIRHDNSSVHATQVLPTNDQTGVTAPHVESEDSKIQKQSSLNKTSNTNVKSSVQKERTNNKPNPGNTSLRAKIFSSVRIRPQKQSKATKQDKGSDVNKEKTIKQKNKRNSWQALMHHGHSFEVPAPTPQQTKSTGFISWLKNKAHHKNKHCDASRDVSSSLIPNYSGSFSSKSVTPSTFTDLRVYTGALNQLALTSKSPMEALLEITKILVILGIDVENDGGYKLICTRRASSSAAIYGHSEIDSGEQVQFVIEICSLKDVFGLFCIDIQPLNSDNVYQFIGQKLLDLLHLGGTIKGAGYHEAILQYNASSSK</sequence>
<dbReference type="PANTHER" id="PTHR24346:SF110">
    <property type="entry name" value="NON-SPECIFIC SERINE_THREONINE PROTEIN KINASE"/>
    <property type="match status" value="1"/>
</dbReference>
<dbReference type="PROSITE" id="PS00108">
    <property type="entry name" value="PROTEIN_KINASE_ST"/>
    <property type="match status" value="1"/>
</dbReference>
<dbReference type="FunFam" id="1.10.510.10:FF:000571">
    <property type="entry name" value="Maternal embryonic leucine zipper kinase"/>
    <property type="match status" value="1"/>
</dbReference>
<dbReference type="PROSITE" id="PS50011">
    <property type="entry name" value="PROTEIN_KINASE_DOM"/>
    <property type="match status" value="1"/>
</dbReference>
<dbReference type="GO" id="GO:0005737">
    <property type="term" value="C:cytoplasm"/>
    <property type="evidence" value="ECO:0007669"/>
    <property type="project" value="TreeGrafter"/>
</dbReference>
<keyword evidence="1" id="KW-0723">Serine/threonine-protein kinase</keyword>
<evidence type="ECO:0000256" key="2">
    <source>
        <dbReference type="ARBA" id="ARBA00022679"/>
    </source>
</evidence>
<feature type="region of interest" description="Disordered" evidence="7">
    <location>
        <begin position="464"/>
        <end position="556"/>
    </location>
</feature>
<organism evidence="9">
    <name type="scientific">Rhizopus microsporus var. microsporus</name>
    <dbReference type="NCBI Taxonomy" id="86635"/>
    <lineage>
        <taxon>Eukaryota</taxon>
        <taxon>Fungi</taxon>
        <taxon>Fungi incertae sedis</taxon>
        <taxon>Mucoromycota</taxon>
        <taxon>Mucoromycotina</taxon>
        <taxon>Mucoromycetes</taxon>
        <taxon>Mucorales</taxon>
        <taxon>Mucorineae</taxon>
        <taxon>Rhizopodaceae</taxon>
        <taxon>Rhizopus</taxon>
    </lineage>
</organism>
<dbReference type="PANTHER" id="PTHR24346">
    <property type="entry name" value="MAP/MICROTUBULE AFFINITY-REGULATING KINASE"/>
    <property type="match status" value="1"/>
</dbReference>
<feature type="compositionally biased region" description="Basic and acidic residues" evidence="7">
    <location>
        <begin position="537"/>
        <end position="551"/>
    </location>
</feature>
<dbReference type="SMART" id="SM00220">
    <property type="entry name" value="S_TKc"/>
    <property type="match status" value="1"/>
</dbReference>
<dbReference type="GO" id="GO:0005524">
    <property type="term" value="F:ATP binding"/>
    <property type="evidence" value="ECO:0007669"/>
    <property type="project" value="UniProtKB-UniRule"/>
</dbReference>
<name>A0A1X0R6A0_RHIZD</name>
<evidence type="ECO:0000256" key="5">
    <source>
        <dbReference type="ARBA" id="ARBA00022840"/>
    </source>
</evidence>
<protein>
    <submittedName>
        <fullName evidence="9">Pkinase-domain-containing protein</fullName>
    </submittedName>
</protein>
<dbReference type="PROSITE" id="PS00107">
    <property type="entry name" value="PROTEIN_KINASE_ATP"/>
    <property type="match status" value="1"/>
</dbReference>
<evidence type="ECO:0000256" key="3">
    <source>
        <dbReference type="ARBA" id="ARBA00022741"/>
    </source>
</evidence>
<dbReference type="SUPFAM" id="SSF56112">
    <property type="entry name" value="Protein kinase-like (PK-like)"/>
    <property type="match status" value="1"/>
</dbReference>
<dbReference type="Proteomes" id="UP000242414">
    <property type="component" value="Unassembled WGS sequence"/>
</dbReference>
<accession>A0A1X0R6A0</accession>
<evidence type="ECO:0000259" key="8">
    <source>
        <dbReference type="PROSITE" id="PS50011"/>
    </source>
</evidence>
<evidence type="ECO:0000256" key="4">
    <source>
        <dbReference type="ARBA" id="ARBA00022777"/>
    </source>
</evidence>
<dbReference type="GO" id="GO:0035556">
    <property type="term" value="P:intracellular signal transduction"/>
    <property type="evidence" value="ECO:0007669"/>
    <property type="project" value="TreeGrafter"/>
</dbReference>
<gene>
    <name evidence="9" type="ORF">BCV72DRAFT_107835</name>
</gene>
<dbReference type="FunFam" id="3.30.200.20:FF:000003">
    <property type="entry name" value="Non-specific serine/threonine protein kinase"/>
    <property type="match status" value="1"/>
</dbReference>
<feature type="compositionally biased region" description="Polar residues" evidence="7">
    <location>
        <begin position="509"/>
        <end position="518"/>
    </location>
</feature>
<keyword evidence="3 6" id="KW-0547">Nucleotide-binding</keyword>
<dbReference type="CDD" id="cd14003">
    <property type="entry name" value="STKc_AMPK-like"/>
    <property type="match status" value="1"/>
</dbReference>
<keyword evidence="2" id="KW-0808">Transferase</keyword>
<dbReference type="InterPro" id="IPR008271">
    <property type="entry name" value="Ser/Thr_kinase_AS"/>
</dbReference>
<dbReference type="GO" id="GO:0004674">
    <property type="term" value="F:protein serine/threonine kinase activity"/>
    <property type="evidence" value="ECO:0007669"/>
    <property type="project" value="UniProtKB-KW"/>
</dbReference>
<dbReference type="Pfam" id="PF00069">
    <property type="entry name" value="Pkinase"/>
    <property type="match status" value="1"/>
</dbReference>
<dbReference type="InterPro" id="IPR000719">
    <property type="entry name" value="Prot_kinase_dom"/>
</dbReference>
<dbReference type="Gene3D" id="1.10.510.10">
    <property type="entry name" value="Transferase(Phosphotransferase) domain 1"/>
    <property type="match status" value="1"/>
</dbReference>
<evidence type="ECO:0000256" key="7">
    <source>
        <dbReference type="SAM" id="MobiDB-lite"/>
    </source>
</evidence>
<dbReference type="InterPro" id="IPR017441">
    <property type="entry name" value="Protein_kinase_ATP_BS"/>
</dbReference>
<feature type="binding site" evidence="6">
    <location>
        <position position="68"/>
    </location>
    <ligand>
        <name>ATP</name>
        <dbReference type="ChEBI" id="CHEBI:30616"/>
    </ligand>
</feature>
<reference evidence="9" key="1">
    <citation type="journal article" date="2016" name="Proc. Natl. Acad. Sci. U.S.A.">
        <title>Lipid metabolic changes in an early divergent fungus govern the establishment of a mutualistic symbiosis with endobacteria.</title>
        <authorList>
            <person name="Lastovetsky O.A."/>
            <person name="Gaspar M.L."/>
            <person name="Mondo S.J."/>
            <person name="LaButti K.M."/>
            <person name="Sandor L."/>
            <person name="Grigoriev I.V."/>
            <person name="Henry S.A."/>
            <person name="Pawlowska T.E."/>
        </authorList>
    </citation>
    <scope>NUCLEOTIDE SEQUENCE [LARGE SCALE GENOMIC DNA]</scope>
    <source>
        <strain evidence="9">ATCC 52814</strain>
    </source>
</reference>
<proteinExistence type="predicted"/>
<evidence type="ECO:0000256" key="1">
    <source>
        <dbReference type="ARBA" id="ARBA00022527"/>
    </source>
</evidence>
<dbReference type="InterPro" id="IPR011009">
    <property type="entry name" value="Kinase-like_dom_sf"/>
</dbReference>
<dbReference type="OrthoDB" id="193931at2759"/>
<evidence type="ECO:0000256" key="6">
    <source>
        <dbReference type="PROSITE-ProRule" id="PRU10141"/>
    </source>
</evidence>
<dbReference type="AlphaFoldDB" id="A0A1X0R6A0"/>
<keyword evidence="5 6" id="KW-0067">ATP-binding</keyword>
<dbReference type="Gene3D" id="3.30.310.80">
    <property type="entry name" value="Kinase associated domain 1, KA1"/>
    <property type="match status" value="1"/>
</dbReference>
<feature type="domain" description="Protein kinase" evidence="8">
    <location>
        <begin position="35"/>
        <end position="296"/>
    </location>
</feature>
<evidence type="ECO:0000313" key="9">
    <source>
        <dbReference type="EMBL" id="ORE07491.1"/>
    </source>
</evidence>
<feature type="compositionally biased region" description="Polar residues" evidence="7">
    <location>
        <begin position="485"/>
        <end position="501"/>
    </location>
</feature>
<dbReference type="EMBL" id="KV921903">
    <property type="protein sequence ID" value="ORE07491.1"/>
    <property type="molecule type" value="Genomic_DNA"/>
</dbReference>
<dbReference type="VEuPathDB" id="FungiDB:BCV72DRAFT_107835"/>